<keyword evidence="1" id="KW-1133">Transmembrane helix</keyword>
<keyword evidence="1" id="KW-0812">Transmembrane</keyword>
<keyword evidence="4" id="KW-1185">Reference proteome</keyword>
<gene>
    <name evidence="3" type="ORF">Plil01_001235100</name>
</gene>
<dbReference type="Pfam" id="PF22936">
    <property type="entry name" value="Pol_BBD"/>
    <property type="match status" value="1"/>
</dbReference>
<dbReference type="AlphaFoldDB" id="A0A9W6U585"/>
<accession>A0A9W6U585</accession>
<protein>
    <submittedName>
        <fullName evidence="3">Unnamed protein product</fullName>
    </submittedName>
</protein>
<proteinExistence type="predicted"/>
<keyword evidence="1" id="KW-0472">Membrane</keyword>
<dbReference type="OrthoDB" id="110542at2759"/>
<dbReference type="Proteomes" id="UP001165083">
    <property type="component" value="Unassembled WGS sequence"/>
</dbReference>
<name>A0A9W6U585_9STRA</name>
<evidence type="ECO:0000259" key="2">
    <source>
        <dbReference type="Pfam" id="PF22936"/>
    </source>
</evidence>
<feature type="transmembrane region" description="Helical" evidence="1">
    <location>
        <begin position="133"/>
        <end position="153"/>
    </location>
</feature>
<evidence type="ECO:0000256" key="1">
    <source>
        <dbReference type="SAM" id="Phobius"/>
    </source>
</evidence>
<feature type="domain" description="Retrovirus-related Pol polyprotein from transposon TNT 1-94-like beta-barrel" evidence="2">
    <location>
        <begin position="6"/>
        <end position="74"/>
    </location>
</feature>
<evidence type="ECO:0000313" key="3">
    <source>
        <dbReference type="EMBL" id="GMF29163.1"/>
    </source>
</evidence>
<reference evidence="3" key="1">
    <citation type="submission" date="2023-04" db="EMBL/GenBank/DDBJ databases">
        <title>Phytophthora lilii NBRC 32176.</title>
        <authorList>
            <person name="Ichikawa N."/>
            <person name="Sato H."/>
            <person name="Tonouchi N."/>
        </authorList>
    </citation>
    <scope>NUCLEOTIDE SEQUENCE</scope>
    <source>
        <strain evidence="3">NBRC 32176</strain>
    </source>
</reference>
<evidence type="ECO:0000313" key="4">
    <source>
        <dbReference type="Proteomes" id="UP001165083"/>
    </source>
</evidence>
<comment type="caution">
    <text evidence="3">The sequence shown here is derived from an EMBL/GenBank/DDBJ whole genome shotgun (WGS) entry which is preliminary data.</text>
</comment>
<organism evidence="3 4">
    <name type="scientific">Phytophthora lilii</name>
    <dbReference type="NCBI Taxonomy" id="2077276"/>
    <lineage>
        <taxon>Eukaryota</taxon>
        <taxon>Sar</taxon>
        <taxon>Stramenopiles</taxon>
        <taxon>Oomycota</taxon>
        <taxon>Peronosporomycetes</taxon>
        <taxon>Peronosporales</taxon>
        <taxon>Peronosporaceae</taxon>
        <taxon>Phytophthora</taxon>
    </lineage>
</organism>
<sequence>MDKTEWLVDSGASSHMTSVRDKFVSMKELRTPVRITIADGTKIDAVAKGIVALKLMDWTSVKLSDVLYIPEVERMVGMMRFVKSGYTGTDSLAGQDLIACGHFSGIYKGVQAISAAAAWHIGAVKIDPLDQLFVNWLLCNVAMVGAYASVMQVKKRRRLDRF</sequence>
<dbReference type="EMBL" id="BSXW01000759">
    <property type="protein sequence ID" value="GMF29163.1"/>
    <property type="molecule type" value="Genomic_DNA"/>
</dbReference>
<dbReference type="InterPro" id="IPR054722">
    <property type="entry name" value="PolX-like_BBD"/>
</dbReference>